<dbReference type="SUPFAM" id="SSF117074">
    <property type="entry name" value="Hypothetical protein PA1324"/>
    <property type="match status" value="1"/>
</dbReference>
<dbReference type="Pfam" id="PF17210">
    <property type="entry name" value="SdrD_B"/>
    <property type="match status" value="1"/>
</dbReference>
<dbReference type="PANTHER" id="PTHR23303:SF15">
    <property type="entry name" value="COLOSSIN-A"/>
    <property type="match status" value="1"/>
</dbReference>
<comment type="caution">
    <text evidence="5">The sequence shown here is derived from an EMBL/GenBank/DDBJ whole genome shotgun (WGS) entry which is preliminary data.</text>
</comment>
<protein>
    <submittedName>
        <fullName evidence="5">Carboxypeptidase regulatory-like domain-containing protein</fullName>
    </submittedName>
</protein>
<proteinExistence type="predicted"/>
<feature type="domain" description="SD-repeat containing protein B" evidence="4">
    <location>
        <begin position="148"/>
        <end position="257"/>
    </location>
</feature>
<dbReference type="RefSeq" id="WP_250869449.1">
    <property type="nucleotide sequence ID" value="NZ_JAGSOI010000123.1"/>
</dbReference>
<evidence type="ECO:0000259" key="4">
    <source>
        <dbReference type="Pfam" id="PF17210"/>
    </source>
</evidence>
<dbReference type="AlphaFoldDB" id="A0A9E5DCY3"/>
<evidence type="ECO:0000256" key="2">
    <source>
        <dbReference type="ARBA" id="ARBA00022525"/>
    </source>
</evidence>
<evidence type="ECO:0000256" key="1">
    <source>
        <dbReference type="ARBA" id="ARBA00004613"/>
    </source>
</evidence>
<organism evidence="5 6">
    <name type="scientific">Methanococcoides seepicolus</name>
    <dbReference type="NCBI Taxonomy" id="2828780"/>
    <lineage>
        <taxon>Archaea</taxon>
        <taxon>Methanobacteriati</taxon>
        <taxon>Methanobacteriota</taxon>
        <taxon>Stenosarchaea group</taxon>
        <taxon>Methanomicrobia</taxon>
        <taxon>Methanosarcinales</taxon>
        <taxon>Methanosarcinaceae</taxon>
        <taxon>Methanococcoides</taxon>
    </lineage>
</organism>
<evidence type="ECO:0000313" key="6">
    <source>
        <dbReference type="Proteomes" id="UP001056766"/>
    </source>
</evidence>
<comment type="subcellular location">
    <subcellularLocation>
        <location evidence="1">Secreted</location>
    </subcellularLocation>
</comment>
<dbReference type="GO" id="GO:0004180">
    <property type="term" value="F:carboxypeptidase activity"/>
    <property type="evidence" value="ECO:0007669"/>
    <property type="project" value="UniProtKB-KW"/>
</dbReference>
<dbReference type="GO" id="GO:0005576">
    <property type="term" value="C:extracellular region"/>
    <property type="evidence" value="ECO:0007669"/>
    <property type="project" value="UniProtKB-SubCell"/>
</dbReference>
<reference evidence="5" key="1">
    <citation type="journal article" date="2021" name="mSystems">
        <title>Bacteria and Archaea Synergistically Convert Glycine Betaine to Biogenic Methane in the Formosa Cold Seep of the South China Sea.</title>
        <authorList>
            <person name="Li L."/>
            <person name="Zhang W."/>
            <person name="Zhang S."/>
            <person name="Song L."/>
            <person name="Sun Q."/>
            <person name="Zhang H."/>
            <person name="Xiang H."/>
            <person name="Dong X."/>
        </authorList>
    </citation>
    <scope>NUCLEOTIDE SEQUENCE</scope>
    <source>
        <strain evidence="5">LLY</strain>
    </source>
</reference>
<dbReference type="InterPro" id="IPR013783">
    <property type="entry name" value="Ig-like_fold"/>
</dbReference>
<keyword evidence="5" id="KW-0645">Protease</keyword>
<evidence type="ECO:0000256" key="3">
    <source>
        <dbReference type="ARBA" id="ARBA00022729"/>
    </source>
</evidence>
<reference evidence="5" key="2">
    <citation type="submission" date="2021-04" db="EMBL/GenBank/DDBJ databases">
        <authorList>
            <person name="Dong X."/>
        </authorList>
    </citation>
    <scope>NUCLEOTIDE SEQUENCE</scope>
    <source>
        <strain evidence="5">LLY</strain>
    </source>
</reference>
<sequence length="379" mass="39813">MKTKNIIIICFAMALALMTIGTAVAAGDPNVCRELPASANPGDKITVILDLTLVGADKTVIEDNVPAGWVVSNPSDGGFIVGTDTVAWIDLDAPGDNQITYDVTIPGDAAPGTYTFGGQFDLAVAAPGVQPIDCDTQMDIVAAPAIYIGDLVWEDLNGNGIQDAGEPGIAGVTVSLYDCDGNLLDTTTTNATGMYQFTGLAPGDYYVEFVALVEYMFSPQDQGNDDAIDSDADPTTGQTGCTNLESGENDLTWDAGMYMIVPDMIVPELDIDIKPGSFPNSINMKSNGVIAVAILTSADFDALTVDESTVRFGPDEAEQCKRRAAIEDVDGDGDLDLVVHFRVKETGLALGDTEATLTGETYDGVSIEGTDSVRLLHAD</sequence>
<dbReference type="Proteomes" id="UP001056766">
    <property type="component" value="Unassembled WGS sequence"/>
</dbReference>
<keyword evidence="5" id="KW-0378">Hydrolase</keyword>
<keyword evidence="6" id="KW-1185">Reference proteome</keyword>
<gene>
    <name evidence="5" type="ORF">KDK67_13900</name>
</gene>
<accession>A0A9E5DCY3</accession>
<evidence type="ECO:0000313" key="5">
    <source>
        <dbReference type="EMBL" id="MCM1988047.1"/>
    </source>
</evidence>
<name>A0A9E5DCY3_9EURY</name>
<dbReference type="Gene3D" id="2.60.40.10">
    <property type="entry name" value="Immunoglobulins"/>
    <property type="match status" value="1"/>
</dbReference>
<keyword evidence="2" id="KW-0964">Secreted</keyword>
<dbReference type="InterPro" id="IPR033764">
    <property type="entry name" value="Sdr_B"/>
</dbReference>
<dbReference type="PANTHER" id="PTHR23303">
    <property type="entry name" value="CARBOXYPEPTIDASE REGULATORY REGION-CONTAINING"/>
    <property type="match status" value="1"/>
</dbReference>
<keyword evidence="3" id="KW-0732">Signal</keyword>
<keyword evidence="5" id="KW-0121">Carboxypeptidase</keyword>
<dbReference type="InterPro" id="IPR051417">
    <property type="entry name" value="SDr/BOS_complex"/>
</dbReference>
<dbReference type="EMBL" id="JAGSOI010000123">
    <property type="protein sequence ID" value="MCM1988047.1"/>
    <property type="molecule type" value="Genomic_DNA"/>
</dbReference>